<dbReference type="OrthoDB" id="8637496at2"/>
<evidence type="ECO:0000313" key="2">
    <source>
        <dbReference type="EMBL" id="RZS84677.1"/>
    </source>
</evidence>
<sequence>MASDSNVEKAKDVLEEGADAVDKAAHATADKVTRATRRAKDAAADALDEGSDTLENALLCARDVIRRHPITSVAAVAAVAYLWGRIRG</sequence>
<reference evidence="2 3" key="1">
    <citation type="submission" date="2019-02" db="EMBL/GenBank/DDBJ databases">
        <title>Genomic Encyclopedia of Type Strains, Phase IV (KMG-IV): sequencing the most valuable type-strain genomes for metagenomic binning, comparative biology and taxonomic classification.</title>
        <authorList>
            <person name="Goeker M."/>
        </authorList>
    </citation>
    <scope>NUCLEOTIDE SEQUENCE [LARGE SCALE GENOMIC DNA]</scope>
    <source>
        <strain evidence="2 3">K24</strain>
    </source>
</reference>
<dbReference type="AlphaFoldDB" id="A0A4V2F3N0"/>
<dbReference type="RefSeq" id="WP_130356019.1">
    <property type="nucleotide sequence ID" value="NZ_SGXC01000001.1"/>
</dbReference>
<proteinExistence type="predicted"/>
<evidence type="ECO:0008006" key="4">
    <source>
        <dbReference type="Google" id="ProtNLM"/>
    </source>
</evidence>
<evidence type="ECO:0000256" key="1">
    <source>
        <dbReference type="SAM" id="MobiDB-lite"/>
    </source>
</evidence>
<dbReference type="EMBL" id="SGXC01000001">
    <property type="protein sequence ID" value="RZS84677.1"/>
    <property type="molecule type" value="Genomic_DNA"/>
</dbReference>
<evidence type="ECO:0000313" key="3">
    <source>
        <dbReference type="Proteomes" id="UP000292445"/>
    </source>
</evidence>
<accession>A0A4V2F3N0</accession>
<feature type="region of interest" description="Disordered" evidence="1">
    <location>
        <begin position="22"/>
        <end position="47"/>
    </location>
</feature>
<organism evidence="2 3">
    <name type="scientific">Pigmentiphaga kullae</name>
    <dbReference type="NCBI Taxonomy" id="151784"/>
    <lineage>
        <taxon>Bacteria</taxon>
        <taxon>Pseudomonadati</taxon>
        <taxon>Pseudomonadota</taxon>
        <taxon>Betaproteobacteria</taxon>
        <taxon>Burkholderiales</taxon>
        <taxon>Alcaligenaceae</taxon>
        <taxon>Pigmentiphaga</taxon>
    </lineage>
</organism>
<gene>
    <name evidence="2" type="ORF">EV675_0695</name>
</gene>
<dbReference type="Proteomes" id="UP000292445">
    <property type="component" value="Unassembled WGS sequence"/>
</dbReference>
<keyword evidence="3" id="KW-1185">Reference proteome</keyword>
<name>A0A4V2F3N0_9BURK</name>
<comment type="caution">
    <text evidence="2">The sequence shown here is derived from an EMBL/GenBank/DDBJ whole genome shotgun (WGS) entry which is preliminary data.</text>
</comment>
<feature type="compositionally biased region" description="Basic and acidic residues" evidence="1">
    <location>
        <begin position="22"/>
        <end position="43"/>
    </location>
</feature>
<protein>
    <recommendedName>
        <fullName evidence="4">ElaB/YqjD/DUF883 family membrane-anchored ribosome-binding protein</fullName>
    </recommendedName>
</protein>